<sequence>MGYNPPTSAIPSGFRWLTTITPPKYGLSILVSQIFSKCENGNHGMGCPTLKNVPTVILKQLGKSNVTVKEFTEFMFSMKYDNNAKYNVVVVGITIAFLLLMLLALRYVNFQKR</sequence>
<feature type="transmembrane region" description="Helical" evidence="1">
    <location>
        <begin position="86"/>
        <end position="108"/>
    </location>
</feature>
<keyword evidence="3" id="KW-1185">Reference proteome</keyword>
<accession>A0A6G0WUA9</accession>
<gene>
    <name evidence="2" type="ORF">Ae201684_011629</name>
</gene>
<evidence type="ECO:0000313" key="2">
    <source>
        <dbReference type="EMBL" id="KAF0731081.1"/>
    </source>
</evidence>
<dbReference type="AlphaFoldDB" id="A0A6G0WUA9"/>
<evidence type="ECO:0008006" key="4">
    <source>
        <dbReference type="Google" id="ProtNLM"/>
    </source>
</evidence>
<dbReference type="EMBL" id="VJMJ01000147">
    <property type="protein sequence ID" value="KAF0731081.1"/>
    <property type="molecule type" value="Genomic_DNA"/>
</dbReference>
<organism evidence="2 3">
    <name type="scientific">Aphanomyces euteiches</name>
    <dbReference type="NCBI Taxonomy" id="100861"/>
    <lineage>
        <taxon>Eukaryota</taxon>
        <taxon>Sar</taxon>
        <taxon>Stramenopiles</taxon>
        <taxon>Oomycota</taxon>
        <taxon>Saprolegniomycetes</taxon>
        <taxon>Saprolegniales</taxon>
        <taxon>Verrucalvaceae</taxon>
        <taxon>Aphanomyces</taxon>
    </lineage>
</organism>
<protein>
    <recommendedName>
        <fullName evidence="4">CDR ABC transporter domain-containing protein</fullName>
    </recommendedName>
</protein>
<keyword evidence="1" id="KW-0472">Membrane</keyword>
<comment type="caution">
    <text evidence="2">The sequence shown here is derived from an EMBL/GenBank/DDBJ whole genome shotgun (WGS) entry which is preliminary data.</text>
</comment>
<keyword evidence="1" id="KW-1133">Transmembrane helix</keyword>
<proteinExistence type="predicted"/>
<name>A0A6G0WUA9_9STRA</name>
<evidence type="ECO:0000256" key="1">
    <source>
        <dbReference type="SAM" id="Phobius"/>
    </source>
</evidence>
<keyword evidence="1" id="KW-0812">Transmembrane</keyword>
<reference evidence="2 3" key="1">
    <citation type="submission" date="2019-07" db="EMBL/GenBank/DDBJ databases">
        <title>Genomics analysis of Aphanomyces spp. identifies a new class of oomycete effector associated with host adaptation.</title>
        <authorList>
            <person name="Gaulin E."/>
        </authorList>
    </citation>
    <scope>NUCLEOTIDE SEQUENCE [LARGE SCALE GENOMIC DNA]</scope>
    <source>
        <strain evidence="2 3">ATCC 201684</strain>
    </source>
</reference>
<dbReference type="Proteomes" id="UP000481153">
    <property type="component" value="Unassembled WGS sequence"/>
</dbReference>
<evidence type="ECO:0000313" key="3">
    <source>
        <dbReference type="Proteomes" id="UP000481153"/>
    </source>
</evidence>